<evidence type="ECO:0008006" key="4">
    <source>
        <dbReference type="Google" id="ProtNLM"/>
    </source>
</evidence>
<feature type="chain" id="PRO_5037219510" description="DUF2141 domain-containing protein" evidence="1">
    <location>
        <begin position="23"/>
        <end position="142"/>
    </location>
</feature>
<name>A0A916Y807_9SPHN</name>
<accession>A0A916Y807</accession>
<dbReference type="InterPro" id="IPR018673">
    <property type="entry name" value="DUF2141"/>
</dbReference>
<sequence length="142" mass="15139">MRRLLLPLAALPLIGATPKAGADIDVMVSNMRSGDGQVFACLAPAKDSFPDCKGTGGKDMKIPATEAGHFTFRNVVPGHYAIAIIHDENGNGKIDKALMIPKEGFGFSRDAPVRMGPPPFKAAAFDVGSEDVTQPIKMRYIL</sequence>
<keyword evidence="1" id="KW-0732">Signal</keyword>
<reference evidence="2 3" key="1">
    <citation type="journal article" date="2014" name="Int. J. Syst. Evol. Microbiol.">
        <title>Complete genome sequence of Corynebacterium casei LMG S-19264T (=DSM 44701T), isolated from a smear-ripened cheese.</title>
        <authorList>
            <consortium name="US DOE Joint Genome Institute (JGI-PGF)"/>
            <person name="Walter F."/>
            <person name="Albersmeier A."/>
            <person name="Kalinowski J."/>
            <person name="Ruckert C."/>
        </authorList>
    </citation>
    <scope>NUCLEOTIDE SEQUENCE [LARGE SCALE GENOMIC DNA]</scope>
    <source>
        <strain evidence="2 3">CGMCC 1.15358</strain>
    </source>
</reference>
<organism evidence="2 3">
    <name type="scientific">Croceicoccus pelagius</name>
    <dbReference type="NCBI Taxonomy" id="1703341"/>
    <lineage>
        <taxon>Bacteria</taxon>
        <taxon>Pseudomonadati</taxon>
        <taxon>Pseudomonadota</taxon>
        <taxon>Alphaproteobacteria</taxon>
        <taxon>Sphingomonadales</taxon>
        <taxon>Erythrobacteraceae</taxon>
        <taxon>Croceicoccus</taxon>
    </lineage>
</organism>
<evidence type="ECO:0000256" key="1">
    <source>
        <dbReference type="SAM" id="SignalP"/>
    </source>
</evidence>
<comment type="caution">
    <text evidence="2">The sequence shown here is derived from an EMBL/GenBank/DDBJ whole genome shotgun (WGS) entry which is preliminary data.</text>
</comment>
<dbReference type="AlphaFoldDB" id="A0A916Y807"/>
<dbReference type="OrthoDB" id="9788332at2"/>
<protein>
    <recommendedName>
        <fullName evidence="4">DUF2141 domain-containing protein</fullName>
    </recommendedName>
</protein>
<proteinExistence type="predicted"/>
<evidence type="ECO:0000313" key="3">
    <source>
        <dbReference type="Proteomes" id="UP000598997"/>
    </source>
</evidence>
<keyword evidence="3" id="KW-1185">Reference proteome</keyword>
<dbReference type="EMBL" id="BMIO01000002">
    <property type="protein sequence ID" value="GGD34771.1"/>
    <property type="molecule type" value="Genomic_DNA"/>
</dbReference>
<dbReference type="RefSeq" id="WP_066764354.1">
    <property type="nucleotide sequence ID" value="NZ_BMIO01000002.1"/>
</dbReference>
<dbReference type="Pfam" id="PF09912">
    <property type="entry name" value="DUF2141"/>
    <property type="match status" value="1"/>
</dbReference>
<feature type="signal peptide" evidence="1">
    <location>
        <begin position="1"/>
        <end position="22"/>
    </location>
</feature>
<evidence type="ECO:0000313" key="2">
    <source>
        <dbReference type="EMBL" id="GGD34771.1"/>
    </source>
</evidence>
<dbReference type="Proteomes" id="UP000598997">
    <property type="component" value="Unassembled WGS sequence"/>
</dbReference>
<gene>
    <name evidence="2" type="ORF">GCM10010989_06130</name>
</gene>